<dbReference type="Proteomes" id="UP000799755">
    <property type="component" value="Unassembled WGS sequence"/>
</dbReference>
<name>A0ACB6R096_9PLEO</name>
<evidence type="ECO:0000313" key="1">
    <source>
        <dbReference type="EMBL" id="KAF2472698.1"/>
    </source>
</evidence>
<evidence type="ECO:0000313" key="2">
    <source>
        <dbReference type="Proteomes" id="UP000799755"/>
    </source>
</evidence>
<organism evidence="1 2">
    <name type="scientific">Lindgomyces ingoldianus</name>
    <dbReference type="NCBI Taxonomy" id="673940"/>
    <lineage>
        <taxon>Eukaryota</taxon>
        <taxon>Fungi</taxon>
        <taxon>Dikarya</taxon>
        <taxon>Ascomycota</taxon>
        <taxon>Pezizomycotina</taxon>
        <taxon>Dothideomycetes</taxon>
        <taxon>Pleosporomycetidae</taxon>
        <taxon>Pleosporales</taxon>
        <taxon>Lindgomycetaceae</taxon>
        <taxon>Lindgomyces</taxon>
    </lineage>
</organism>
<comment type="caution">
    <text evidence="1">The sequence shown here is derived from an EMBL/GenBank/DDBJ whole genome shotgun (WGS) entry which is preliminary data.</text>
</comment>
<reference evidence="1" key="1">
    <citation type="journal article" date="2020" name="Stud. Mycol.">
        <title>101 Dothideomycetes genomes: a test case for predicting lifestyles and emergence of pathogens.</title>
        <authorList>
            <person name="Haridas S."/>
            <person name="Albert R."/>
            <person name="Binder M."/>
            <person name="Bloem J."/>
            <person name="Labutti K."/>
            <person name="Salamov A."/>
            <person name="Andreopoulos B."/>
            <person name="Baker S."/>
            <person name="Barry K."/>
            <person name="Bills G."/>
            <person name="Bluhm B."/>
            <person name="Cannon C."/>
            <person name="Castanera R."/>
            <person name="Culley D."/>
            <person name="Daum C."/>
            <person name="Ezra D."/>
            <person name="Gonzalez J."/>
            <person name="Henrissat B."/>
            <person name="Kuo A."/>
            <person name="Liang C."/>
            <person name="Lipzen A."/>
            <person name="Lutzoni F."/>
            <person name="Magnuson J."/>
            <person name="Mondo S."/>
            <person name="Nolan M."/>
            <person name="Ohm R."/>
            <person name="Pangilinan J."/>
            <person name="Park H.-J."/>
            <person name="Ramirez L."/>
            <person name="Alfaro M."/>
            <person name="Sun H."/>
            <person name="Tritt A."/>
            <person name="Yoshinaga Y."/>
            <person name="Zwiers L.-H."/>
            <person name="Turgeon B."/>
            <person name="Goodwin S."/>
            <person name="Spatafora J."/>
            <person name="Crous P."/>
            <person name="Grigoriev I."/>
        </authorList>
    </citation>
    <scope>NUCLEOTIDE SEQUENCE</scope>
    <source>
        <strain evidence="1">ATCC 200398</strain>
    </source>
</reference>
<proteinExistence type="predicted"/>
<sequence>MSRSLSRADRTVVPIRGMIQGETLEARNPCDRGEPGVLITSNWLEGLDYLWPHERYRAKLRCANAKVGNHAHSANFLWQMNGHIRGRVVWGDFCDHVNLARRECLGVGRRIRTQEYKSHDSNTARSQRRKNLNAEDEEVTGEQDSHNEVEILPSSIPKNVSGSNFLHLVPCGEAKANSKFTRGLSRLSKHGRRKKKPPRVPIRTSSRRTIWNEVYVEEAIPSSVMASMTVFTVQILERDTADSYRRPKRSPKRPMRRYAHAWHCGSQKCAFCENFRKLTRVYVYPIQTKFESGPISALAMPKNDVMTAVALRTLVEGPVRSLSQTYKVTTKNQLAGKYSFGNSSDWAIWASGRPGLNLFYCQRLLFGWLGRYAKKNAQAHSLQFTTICISLFDFVPSFRNPNAARGGLGSATSTKTGEGDIKNGRKHKVVRTASDPIPVLNSHSLYSIKYLARSNQAREAFELSPTIKMPWTTGESTTWWLMKFTISSEGPPQEGLVASVIFGSLGALLEQWNERFLVSASTLPWPLLFLSPHVRAELDTSTPIQPKGANNQPTVDICRHLGLTFIRTFLVVLLVHIAFGPVVLPAPLHKPNEGFFDFSELKHRAHSLCNRGSIKIGLSGDRYLKQKQITNPELGAVLETAWPQRMAFVSRSSKMEKHIASSISGGGSKYYPIYSRLHLTIICKLMRTPWHQSEFLRLKCDLITRREVYFAMKVGSLRIRPEGHNANSHEVDVPLVFSDTTVFGRPTLPTANLLLMTILAQVNPFLVFLQGISAMKMLCKCCSQIFRGPCPHEERDHHYSVRELEQAAFEKCHICRVLWKGISNKAPHKVKANPTEATGHRHVPSKPYSKHRMRHKVLYTNQISELSFVVDRNGVLNGVQGFLFCLQTTSDGHNLLGKSRSALPQTWDESMDVATEWLSACQRDYKNYRTHLFRELYPETSSLHHLFIPKEGTTGDKPGITAGHCWGSSKPLTLTSNSLAALQAGVEIAMLPQIDSLCIFQDSKDDWAEQAPQMSHIYRNGGLITGDTLHCTVAYQNVTPPAVLHNLAGLGQGLLTDQSEDTEAAQLPTVMEECVV</sequence>
<dbReference type="EMBL" id="MU003501">
    <property type="protein sequence ID" value="KAF2472698.1"/>
    <property type="molecule type" value="Genomic_DNA"/>
</dbReference>
<protein>
    <submittedName>
        <fullName evidence="1">Uncharacterized protein</fullName>
    </submittedName>
</protein>
<accession>A0ACB6R096</accession>
<gene>
    <name evidence="1" type="ORF">BDR25DRAFT_353021</name>
</gene>
<keyword evidence="2" id="KW-1185">Reference proteome</keyword>